<accession>A0A848DLY4</accession>
<dbReference type="InterPro" id="IPR046867">
    <property type="entry name" value="AldOxase/xan_DH_MoCoBD2"/>
</dbReference>
<name>A0A848DLY4_9PSEU</name>
<dbReference type="Proteomes" id="UP000586918">
    <property type="component" value="Unassembled WGS sequence"/>
</dbReference>
<dbReference type="InterPro" id="IPR036856">
    <property type="entry name" value="Ald_Oxase/Xan_DH_a/b_sf"/>
</dbReference>
<reference evidence="4 5" key="1">
    <citation type="submission" date="2020-04" db="EMBL/GenBank/DDBJ databases">
        <authorList>
            <person name="Klaysubun C."/>
            <person name="Duangmal K."/>
            <person name="Lipun K."/>
        </authorList>
    </citation>
    <scope>NUCLEOTIDE SEQUENCE [LARGE SCALE GENOMIC DNA]</scope>
    <source>
        <strain evidence="4 5">DSM 45300</strain>
    </source>
</reference>
<dbReference type="AlphaFoldDB" id="A0A848DLY4"/>
<dbReference type="Pfam" id="PF20256">
    <property type="entry name" value="MoCoBD_2"/>
    <property type="match status" value="1"/>
</dbReference>
<gene>
    <name evidence="4" type="ORF">HF519_19740</name>
</gene>
<keyword evidence="1" id="KW-0500">Molybdenum</keyword>
<dbReference type="PANTHER" id="PTHR11908">
    <property type="entry name" value="XANTHINE DEHYDROGENASE"/>
    <property type="match status" value="1"/>
</dbReference>
<evidence type="ECO:0000256" key="1">
    <source>
        <dbReference type="ARBA" id="ARBA00022505"/>
    </source>
</evidence>
<dbReference type="RefSeq" id="WP_169414465.1">
    <property type="nucleotide sequence ID" value="NZ_JAAXKZ010000081.1"/>
</dbReference>
<dbReference type="EMBL" id="JAAXKZ010000081">
    <property type="protein sequence ID" value="NMH93767.1"/>
    <property type="molecule type" value="Genomic_DNA"/>
</dbReference>
<proteinExistence type="predicted"/>
<keyword evidence="5" id="KW-1185">Reference proteome</keyword>
<evidence type="ECO:0000313" key="4">
    <source>
        <dbReference type="EMBL" id="NMH93767.1"/>
    </source>
</evidence>
<protein>
    <submittedName>
        <fullName evidence="4">Xanthine dehydrogenase family protein</fullName>
    </submittedName>
</protein>
<organism evidence="4 5">
    <name type="scientific">Pseudonocardia bannensis</name>
    <dbReference type="NCBI Taxonomy" id="630973"/>
    <lineage>
        <taxon>Bacteria</taxon>
        <taxon>Bacillati</taxon>
        <taxon>Actinomycetota</taxon>
        <taxon>Actinomycetes</taxon>
        <taxon>Pseudonocardiales</taxon>
        <taxon>Pseudonocardiaceae</taxon>
        <taxon>Pseudonocardia</taxon>
    </lineage>
</organism>
<keyword evidence="2" id="KW-0560">Oxidoreductase</keyword>
<sequence>MTDRETASYVGRPIARREDAALLRGAGRFVDDLHVDGVLHLRFVRSPYAHAAVREVRTAQAAALDGVVAVLRARDLDLPDLTPPLDTVGAVEIGRPILADRLLRFVGEPYATVIAVDPYVAEDGAELVELDATPLPAVVDPLDSATRPPALLHEPHPTNVLYENKFTAGPVDEAFADAAVVLRRRLRSPRQTAVPMEPRGILVEPHDGGLRVHASTQSPHMLHRALVEHLGIATDAVSVVCPDVGGGFGLKAHVYPEEIATAAVALRLGRPVKWIEDRADNLTAACHARDQHLDVRLAADSDGRLRALDVDVVCDVGAYGVFAHGHLLEAMGTPSMIPGPYRLDAYRFRSRAVATNKCPEGAYRGVGLPVATFVHERVMDLIAAATGVDRVEVRRRNLVAAVDMPHHSITGQRYDSGDYGAALDAALDAVDYPGFAARQQEALRDGRLLGLGIAAYVEYCAVGSAVFQRRGMRGLAGFDEAHVALDADGAATVWTTLPAAGQGLATTFAQLAADELGVPMERVTVAPVDTAVAGLHGNGTFASRSAVSGGGAIALTCQEIVRRLREDAADLMEIAVDDLEVVDGRVRVIGSPGNALEVGEVVARAPAGRYALSRRYDPPQAVYPYGVHACIVEVDPTTGRVRLDRYVVAEDCGRVINPLVADGQVRGAVAQGLAGALFESFVYDAEGQPQTASLMDYLVPTASEFVPIEIHHLAVAVPDSPTGTKGVGESGTLGPGAAVANAVADALGSECNTLPVGLEWARAAARERLGRGRVGSLAGVSGATT</sequence>
<dbReference type="InterPro" id="IPR000674">
    <property type="entry name" value="Ald_Oxase/Xan_DH_a/b"/>
</dbReference>
<dbReference type="Pfam" id="PF01315">
    <property type="entry name" value="Ald_Xan_dh_C"/>
    <property type="match status" value="1"/>
</dbReference>
<dbReference type="InterPro" id="IPR016208">
    <property type="entry name" value="Ald_Oxase/xanthine_DH-like"/>
</dbReference>
<dbReference type="SUPFAM" id="SSF54665">
    <property type="entry name" value="CO dehydrogenase molybdoprotein N-domain-like"/>
    <property type="match status" value="1"/>
</dbReference>
<comment type="caution">
    <text evidence="4">The sequence shown here is derived from an EMBL/GenBank/DDBJ whole genome shotgun (WGS) entry which is preliminary data.</text>
</comment>
<evidence type="ECO:0000313" key="5">
    <source>
        <dbReference type="Proteomes" id="UP000586918"/>
    </source>
</evidence>
<evidence type="ECO:0000259" key="3">
    <source>
        <dbReference type="SMART" id="SM01008"/>
    </source>
</evidence>
<dbReference type="PANTHER" id="PTHR11908:SF132">
    <property type="entry name" value="ALDEHYDE OXIDASE 1-RELATED"/>
    <property type="match status" value="1"/>
</dbReference>
<dbReference type="GO" id="GO:0005506">
    <property type="term" value="F:iron ion binding"/>
    <property type="evidence" value="ECO:0007669"/>
    <property type="project" value="InterPro"/>
</dbReference>
<dbReference type="Gene3D" id="3.30.365.10">
    <property type="entry name" value="Aldehyde oxidase/xanthine dehydrogenase, molybdopterin binding domain"/>
    <property type="match status" value="4"/>
</dbReference>
<dbReference type="Gene3D" id="3.90.1170.50">
    <property type="entry name" value="Aldehyde oxidase/xanthine dehydrogenase, a/b hammerhead"/>
    <property type="match status" value="1"/>
</dbReference>
<evidence type="ECO:0000256" key="2">
    <source>
        <dbReference type="ARBA" id="ARBA00023002"/>
    </source>
</evidence>
<dbReference type="InterPro" id="IPR037165">
    <property type="entry name" value="AldOxase/xan_DH_Mopterin-bd_sf"/>
</dbReference>
<dbReference type="Pfam" id="PF02738">
    <property type="entry name" value="MoCoBD_1"/>
    <property type="match status" value="1"/>
</dbReference>
<dbReference type="SUPFAM" id="SSF56003">
    <property type="entry name" value="Molybdenum cofactor-binding domain"/>
    <property type="match status" value="1"/>
</dbReference>
<dbReference type="InterPro" id="IPR008274">
    <property type="entry name" value="AldOxase/xan_DH_MoCoBD1"/>
</dbReference>
<dbReference type="GO" id="GO:0016491">
    <property type="term" value="F:oxidoreductase activity"/>
    <property type="evidence" value="ECO:0007669"/>
    <property type="project" value="UniProtKB-KW"/>
</dbReference>
<dbReference type="SMART" id="SM01008">
    <property type="entry name" value="Ald_Xan_dh_C"/>
    <property type="match status" value="1"/>
</dbReference>
<feature type="domain" description="Aldehyde oxidase/xanthine dehydrogenase a/b hammerhead" evidence="3">
    <location>
        <begin position="24"/>
        <end position="136"/>
    </location>
</feature>